<dbReference type="InterPro" id="IPR023936">
    <property type="entry name" value="RutE-like"/>
</dbReference>
<sequence length="200" mass="21289">MTLPLAAATLDQLFLQARTYRGSAEAWLDRPVSDELLKRLYDLARMGPTALNGSPARFVFVRSPEGKQKLREALNPGNVAASMAAPVTVVVGSDPDFHVQLPRLFPHADVAGPFAANPALAAETALRNSSLQGAYLMLAARALGLDCGPMSGFNQEKMDAAFFTGTSIRTNFVCNLGYGNPASLAPRAPRLGFDEAARLA</sequence>
<accession>A0A091ASM3</accession>
<evidence type="ECO:0000256" key="2">
    <source>
        <dbReference type="ARBA" id="ARBA00022643"/>
    </source>
</evidence>
<dbReference type="RefSeq" id="WP_043805206.1">
    <property type="nucleotide sequence ID" value="NZ_AVCH01000205.1"/>
</dbReference>
<keyword evidence="1 6" id="KW-0285">Flavoprotein</keyword>
<evidence type="ECO:0000313" key="8">
    <source>
        <dbReference type="EMBL" id="KFN42162.1"/>
    </source>
</evidence>
<dbReference type="PANTHER" id="PTHR43543:SF1">
    <property type="entry name" value="MALONIC SEMIALDEHYDE REDUCTASE RUTE-RELATED"/>
    <property type="match status" value="1"/>
</dbReference>
<organism evidence="8 9">
    <name type="scientific">Arenimonas malthae CC-JY-1</name>
    <dbReference type="NCBI Taxonomy" id="1384054"/>
    <lineage>
        <taxon>Bacteria</taxon>
        <taxon>Pseudomonadati</taxon>
        <taxon>Pseudomonadota</taxon>
        <taxon>Gammaproteobacteria</taxon>
        <taxon>Lysobacterales</taxon>
        <taxon>Lysobacteraceae</taxon>
        <taxon>Arenimonas</taxon>
    </lineage>
</organism>
<dbReference type="InterPro" id="IPR050461">
    <property type="entry name" value="Nitroreductase_HadB/RutE"/>
</dbReference>
<dbReference type="Proteomes" id="UP000029392">
    <property type="component" value="Unassembled WGS sequence"/>
</dbReference>
<name>A0A091ASM3_9GAMM</name>
<comment type="cofactor">
    <cofactor evidence="6">
        <name>FMN</name>
        <dbReference type="ChEBI" id="CHEBI:58210"/>
    </cofactor>
</comment>
<dbReference type="PATRIC" id="fig|1384054.3.peg.2596"/>
<comment type="caution">
    <text evidence="8">The sequence shown here is derived from an EMBL/GenBank/DDBJ whole genome shotgun (WGS) entry which is preliminary data.</text>
</comment>
<keyword evidence="3 6" id="KW-0521">NADP</keyword>
<comment type="similarity">
    <text evidence="6">Belongs to the nitroreductase family. HadB/RutE subfamily.</text>
</comment>
<evidence type="ECO:0000256" key="6">
    <source>
        <dbReference type="HAMAP-Rule" id="MF_01204"/>
    </source>
</evidence>
<dbReference type="STRING" id="1384054.N790_11810"/>
<dbReference type="SUPFAM" id="SSF55469">
    <property type="entry name" value="FMN-dependent nitroreductase-like"/>
    <property type="match status" value="1"/>
</dbReference>
<evidence type="ECO:0000313" key="9">
    <source>
        <dbReference type="Proteomes" id="UP000029392"/>
    </source>
</evidence>
<dbReference type="InterPro" id="IPR029479">
    <property type="entry name" value="Nitroreductase"/>
</dbReference>
<keyword evidence="2 6" id="KW-0288">FMN</keyword>
<dbReference type="HAMAP" id="MF_01204">
    <property type="entry name" value="Oxidoreductase_RutE_HadB"/>
    <property type="match status" value="1"/>
</dbReference>
<evidence type="ECO:0000256" key="4">
    <source>
        <dbReference type="ARBA" id="ARBA00023002"/>
    </source>
</evidence>
<dbReference type="GO" id="GO:0016491">
    <property type="term" value="F:oxidoreductase activity"/>
    <property type="evidence" value="ECO:0007669"/>
    <property type="project" value="UniProtKB-UniRule"/>
</dbReference>
<keyword evidence="5 6" id="KW-0520">NAD</keyword>
<dbReference type="NCBIfam" id="NF003768">
    <property type="entry name" value="PRK05365.1"/>
    <property type="match status" value="1"/>
</dbReference>
<dbReference type="Pfam" id="PF00881">
    <property type="entry name" value="Nitroreductase"/>
    <property type="match status" value="1"/>
</dbReference>
<protein>
    <recommendedName>
        <fullName evidence="6">Putative NADH dehydrogenase/NAD(P)H nitroreductase N790_11810</fullName>
        <ecNumber evidence="6">1.-.-.-</ecNumber>
    </recommendedName>
</protein>
<keyword evidence="4 6" id="KW-0560">Oxidoreductase</keyword>
<evidence type="ECO:0000256" key="1">
    <source>
        <dbReference type="ARBA" id="ARBA00022630"/>
    </source>
</evidence>
<dbReference type="CDD" id="cd02148">
    <property type="entry name" value="RutE-like"/>
    <property type="match status" value="1"/>
</dbReference>
<dbReference type="EMBL" id="AVCH01000205">
    <property type="protein sequence ID" value="KFN42162.1"/>
    <property type="molecule type" value="Genomic_DNA"/>
</dbReference>
<reference evidence="8 9" key="1">
    <citation type="submission" date="2013-09" db="EMBL/GenBank/DDBJ databases">
        <title>Genome sequencing of Arenimonas malthae.</title>
        <authorList>
            <person name="Chen F."/>
            <person name="Wang G."/>
        </authorList>
    </citation>
    <scope>NUCLEOTIDE SEQUENCE [LARGE SCALE GENOMIC DNA]</scope>
    <source>
        <strain evidence="8 9">CC-JY-1</strain>
    </source>
</reference>
<dbReference type="EC" id="1.-.-.-" evidence="6"/>
<dbReference type="PANTHER" id="PTHR43543">
    <property type="entry name" value="MALONIC SEMIALDEHYDE REDUCTASE RUTE-RELATED"/>
    <property type="match status" value="1"/>
</dbReference>
<feature type="domain" description="Nitroreductase" evidence="7">
    <location>
        <begin position="27"/>
        <end position="162"/>
    </location>
</feature>
<proteinExistence type="inferred from homology"/>
<dbReference type="Gene3D" id="3.40.109.10">
    <property type="entry name" value="NADH Oxidase"/>
    <property type="match status" value="1"/>
</dbReference>
<dbReference type="OrthoDB" id="9784375at2"/>
<gene>
    <name evidence="8" type="ORF">N790_11810</name>
</gene>
<dbReference type="InterPro" id="IPR000415">
    <property type="entry name" value="Nitroreductase-like"/>
</dbReference>
<dbReference type="eggNOG" id="COG0778">
    <property type="taxonomic scope" value="Bacteria"/>
</dbReference>
<evidence type="ECO:0000259" key="7">
    <source>
        <dbReference type="Pfam" id="PF00881"/>
    </source>
</evidence>
<keyword evidence="9" id="KW-1185">Reference proteome</keyword>
<evidence type="ECO:0000256" key="5">
    <source>
        <dbReference type="ARBA" id="ARBA00023027"/>
    </source>
</evidence>
<dbReference type="AlphaFoldDB" id="A0A091ASM3"/>
<evidence type="ECO:0000256" key="3">
    <source>
        <dbReference type="ARBA" id="ARBA00022857"/>
    </source>
</evidence>